<keyword evidence="2" id="KW-1185">Reference proteome</keyword>
<comment type="caution">
    <text evidence="1">The sequence shown here is derived from an EMBL/GenBank/DDBJ whole genome shotgun (WGS) entry which is preliminary data.</text>
</comment>
<reference evidence="1" key="2">
    <citation type="submission" date="2023-04" db="EMBL/GenBank/DDBJ databases">
        <authorList>
            <person name="Bu L."/>
            <person name="Lu L."/>
            <person name="Laidemitt M.R."/>
            <person name="Zhang S.M."/>
            <person name="Mutuku M."/>
            <person name="Mkoji G."/>
            <person name="Steinauer M."/>
            <person name="Loker E.S."/>
        </authorList>
    </citation>
    <scope>NUCLEOTIDE SEQUENCE</scope>
    <source>
        <strain evidence="1">KasaAsao</strain>
        <tissue evidence="1">Whole Snail</tissue>
    </source>
</reference>
<accession>A0AAD8FIE5</accession>
<organism evidence="1 2">
    <name type="scientific">Biomphalaria pfeifferi</name>
    <name type="common">Bloodfluke planorb</name>
    <name type="synonym">Freshwater snail</name>
    <dbReference type="NCBI Taxonomy" id="112525"/>
    <lineage>
        <taxon>Eukaryota</taxon>
        <taxon>Metazoa</taxon>
        <taxon>Spiralia</taxon>
        <taxon>Lophotrochozoa</taxon>
        <taxon>Mollusca</taxon>
        <taxon>Gastropoda</taxon>
        <taxon>Heterobranchia</taxon>
        <taxon>Euthyneura</taxon>
        <taxon>Panpulmonata</taxon>
        <taxon>Hygrophila</taxon>
        <taxon>Lymnaeoidea</taxon>
        <taxon>Planorbidae</taxon>
        <taxon>Biomphalaria</taxon>
    </lineage>
</organism>
<evidence type="ECO:0000313" key="1">
    <source>
        <dbReference type="EMBL" id="KAK0065480.1"/>
    </source>
</evidence>
<sequence length="215" mass="24355">MFSLQSGGRFWTLTRPSVESPTWRIKSYCHFDTPNASEETNSQVTDRTHKKNKLFDVASIFQFDVASIFQSDVASIFQFDVASIFQFDVASIFQFDVASIFQSDVASIFQSDVASIFQSDVASIFQSDVASIFQSDVASIFQSDVASIFQFDVASIFQFDVASILNSFSYFIGGIRKRRLFNFRELIVLMIPQGLTMDFWIDVLQVETVAMVIYV</sequence>
<name>A0AAD8FIE5_BIOPF</name>
<reference evidence="1" key="1">
    <citation type="journal article" date="2023" name="PLoS Negl. Trop. Dis.">
        <title>A genome sequence for Biomphalaria pfeifferi, the major vector snail for the human-infecting parasite Schistosoma mansoni.</title>
        <authorList>
            <person name="Bu L."/>
            <person name="Lu L."/>
            <person name="Laidemitt M.R."/>
            <person name="Zhang S.M."/>
            <person name="Mutuku M."/>
            <person name="Mkoji G."/>
            <person name="Steinauer M."/>
            <person name="Loker E.S."/>
        </authorList>
    </citation>
    <scope>NUCLEOTIDE SEQUENCE</scope>
    <source>
        <strain evidence="1">KasaAsao</strain>
    </source>
</reference>
<dbReference type="AlphaFoldDB" id="A0AAD8FIE5"/>
<dbReference type="Proteomes" id="UP001233172">
    <property type="component" value="Unassembled WGS sequence"/>
</dbReference>
<proteinExistence type="predicted"/>
<evidence type="ECO:0000313" key="2">
    <source>
        <dbReference type="Proteomes" id="UP001233172"/>
    </source>
</evidence>
<dbReference type="EMBL" id="JASAOG010000013">
    <property type="protein sequence ID" value="KAK0065480.1"/>
    <property type="molecule type" value="Genomic_DNA"/>
</dbReference>
<protein>
    <submittedName>
        <fullName evidence="1">Uncharacterized protein</fullName>
    </submittedName>
</protein>
<gene>
    <name evidence="1" type="ORF">Bpfe_004913</name>
</gene>